<dbReference type="OrthoDB" id="1467486at2"/>
<dbReference type="InterPro" id="IPR027268">
    <property type="entry name" value="Peptidase_M4/M1_CTD_sf"/>
</dbReference>
<reference evidence="2 3" key="1">
    <citation type="submission" date="2018-08" db="EMBL/GenBank/DDBJ databases">
        <title>Thalassotalea euphylliae genome.</title>
        <authorList>
            <person name="Summers S."/>
            <person name="Rice S.A."/>
            <person name="Freckelton M.L."/>
            <person name="Nedved B.T."/>
            <person name="Hadfield M.G."/>
        </authorList>
    </citation>
    <scope>NUCLEOTIDE SEQUENCE [LARGE SCALE GENOMIC DNA]</scope>
    <source>
        <strain evidence="2 3">H2</strain>
    </source>
</reference>
<gene>
    <name evidence="2" type="ORF">DXX92_03195</name>
</gene>
<keyword evidence="1" id="KW-1133">Transmembrane helix</keyword>
<dbReference type="AlphaFoldDB" id="A0A3E0UC29"/>
<name>A0A3E0UC29_9GAMM</name>
<feature type="transmembrane region" description="Helical" evidence="1">
    <location>
        <begin position="43"/>
        <end position="60"/>
    </location>
</feature>
<comment type="caution">
    <text evidence="2">The sequence shown here is derived from an EMBL/GenBank/DDBJ whole genome shotgun (WGS) entry which is preliminary data.</text>
</comment>
<dbReference type="Proteomes" id="UP000256999">
    <property type="component" value="Unassembled WGS sequence"/>
</dbReference>
<organism evidence="2 3">
    <name type="scientific">Thalassotalea euphylliae</name>
    <dbReference type="NCBI Taxonomy" id="1655234"/>
    <lineage>
        <taxon>Bacteria</taxon>
        <taxon>Pseudomonadati</taxon>
        <taxon>Pseudomonadota</taxon>
        <taxon>Gammaproteobacteria</taxon>
        <taxon>Alteromonadales</taxon>
        <taxon>Colwelliaceae</taxon>
        <taxon>Thalassotalea</taxon>
    </lineage>
</organism>
<evidence type="ECO:0000256" key="1">
    <source>
        <dbReference type="SAM" id="Phobius"/>
    </source>
</evidence>
<proteinExistence type="predicted"/>
<keyword evidence="1" id="KW-0812">Transmembrane</keyword>
<dbReference type="RefSeq" id="WP_115999116.1">
    <property type="nucleotide sequence ID" value="NZ_QUOV01000001.1"/>
</dbReference>
<accession>A0A3E0UC29</accession>
<evidence type="ECO:0000313" key="2">
    <source>
        <dbReference type="EMBL" id="REL34439.1"/>
    </source>
</evidence>
<protein>
    <recommendedName>
        <fullName evidence="4">Peptidase M61 catalytic domain-containing protein</fullName>
    </recommendedName>
</protein>
<dbReference type="SUPFAM" id="SSF55486">
    <property type="entry name" value="Metalloproteases ('zincins'), catalytic domain"/>
    <property type="match status" value="1"/>
</dbReference>
<evidence type="ECO:0000313" key="3">
    <source>
        <dbReference type="Proteomes" id="UP000256999"/>
    </source>
</evidence>
<dbReference type="EMBL" id="QUOV01000001">
    <property type="protein sequence ID" value="REL34439.1"/>
    <property type="molecule type" value="Genomic_DNA"/>
</dbReference>
<sequence length="317" mass="36558">MKNLIKAKRLSQGKRHTNYAKSSSKQQSDCPVARYVSYRINRLLITIIVIASFIYAPASLKAEPVRWLNDHSFSSSQQKTVNKWLNFAVEATQKSFGVLPFDTIDFRVKHSRRHSEPVPWGQVNRVDNSILLHISPYYGLTALKDDWTIYHEVAHLYLPFLDDHDTWLSEGFATYIQHITMMQANVLTQTQAISRIEAGFGRGQANMRRARGSLYRISDNMHYNRAYMRVYWSGAAYFVEADLALHQQGKKLTTIIADYASCCLTMDGTGKQLVKDLDKLSNTSIFSELYSVYRYRRDFPVIERQALSELLTSYQVE</sequence>
<evidence type="ECO:0008006" key="4">
    <source>
        <dbReference type="Google" id="ProtNLM"/>
    </source>
</evidence>
<keyword evidence="1" id="KW-0472">Membrane</keyword>
<dbReference type="Gene3D" id="1.10.390.10">
    <property type="entry name" value="Neutral Protease Domain 2"/>
    <property type="match status" value="1"/>
</dbReference>